<dbReference type="Pfam" id="PF00808">
    <property type="entry name" value="CBFD_NFYB_HMF"/>
    <property type="match status" value="1"/>
</dbReference>
<dbReference type="InterPro" id="IPR050568">
    <property type="entry name" value="Transcr_DNA_Rep_Reg"/>
</dbReference>
<reference evidence="4" key="1">
    <citation type="submission" date="2023-03" db="EMBL/GenBank/DDBJ databases">
        <authorList>
            <person name="Steffen K."/>
            <person name="Cardenas P."/>
        </authorList>
    </citation>
    <scope>NUCLEOTIDE SEQUENCE</scope>
</reference>
<dbReference type="GO" id="GO:0046982">
    <property type="term" value="F:protein heterodimerization activity"/>
    <property type="evidence" value="ECO:0007669"/>
    <property type="project" value="InterPro"/>
</dbReference>
<name>A0AA35S9N0_GEOBA</name>
<protein>
    <submittedName>
        <fullName evidence="4">DNA polymerase epsilon subunit 4</fullName>
    </submittedName>
</protein>
<accession>A0AA35S9N0</accession>
<evidence type="ECO:0000313" key="5">
    <source>
        <dbReference type="Proteomes" id="UP001174909"/>
    </source>
</evidence>
<dbReference type="AlphaFoldDB" id="A0AA35S9N0"/>
<evidence type="ECO:0000256" key="2">
    <source>
        <dbReference type="ARBA" id="ARBA00023242"/>
    </source>
</evidence>
<proteinExistence type="predicted"/>
<gene>
    <name evidence="4" type="ORF">GBAR_LOCUS14702</name>
</gene>
<organism evidence="4 5">
    <name type="scientific">Geodia barretti</name>
    <name type="common">Barrett's horny sponge</name>
    <dbReference type="NCBI Taxonomy" id="519541"/>
    <lineage>
        <taxon>Eukaryota</taxon>
        <taxon>Metazoa</taxon>
        <taxon>Porifera</taxon>
        <taxon>Demospongiae</taxon>
        <taxon>Heteroscleromorpha</taxon>
        <taxon>Tetractinellida</taxon>
        <taxon>Astrophorina</taxon>
        <taxon>Geodiidae</taxon>
        <taxon>Geodia</taxon>
    </lineage>
</organism>
<keyword evidence="2" id="KW-0539">Nucleus</keyword>
<dbReference type="EMBL" id="CASHTH010002151">
    <property type="protein sequence ID" value="CAI8025444.1"/>
    <property type="molecule type" value="Genomic_DNA"/>
</dbReference>
<dbReference type="GO" id="GO:0006261">
    <property type="term" value="P:DNA-templated DNA replication"/>
    <property type="evidence" value="ECO:0007669"/>
    <property type="project" value="TreeGrafter"/>
</dbReference>
<sequence>MYVDSFHGKVSISTVETEIDLGVQQFRNSPRPQATELFISHLARQAYEYTVQGKRKTLQRRDIDACLSSHDELTFLEGALDPPHTG</sequence>
<comment type="caution">
    <text evidence="4">The sequence shown here is derived from an EMBL/GenBank/DDBJ whole genome shotgun (WGS) entry which is preliminary data.</text>
</comment>
<dbReference type="CDD" id="cd22929">
    <property type="entry name" value="HFD_POLE4-like"/>
    <property type="match status" value="1"/>
</dbReference>
<dbReference type="PANTHER" id="PTHR10252:SF79">
    <property type="entry name" value="DNA POLYMERASE EPSILON SUBUNIT 4"/>
    <property type="match status" value="1"/>
</dbReference>
<keyword evidence="5" id="KW-1185">Reference proteome</keyword>
<evidence type="ECO:0000259" key="3">
    <source>
        <dbReference type="Pfam" id="PF00808"/>
    </source>
</evidence>
<feature type="domain" description="Transcription factor CBF/NF-Y/archaeal histone" evidence="3">
    <location>
        <begin position="33"/>
        <end position="67"/>
    </location>
</feature>
<dbReference type="PANTHER" id="PTHR10252">
    <property type="entry name" value="HISTONE-LIKE TRANSCRIPTION FACTOR CCAAT-RELATED"/>
    <property type="match status" value="1"/>
</dbReference>
<comment type="subcellular location">
    <subcellularLocation>
        <location evidence="1">Nucleus</location>
    </subcellularLocation>
</comment>
<dbReference type="InterPro" id="IPR003958">
    <property type="entry name" value="CBFA_NFYB_domain"/>
</dbReference>
<dbReference type="GO" id="GO:0008622">
    <property type="term" value="C:epsilon DNA polymerase complex"/>
    <property type="evidence" value="ECO:0007669"/>
    <property type="project" value="TreeGrafter"/>
</dbReference>
<dbReference type="SUPFAM" id="SSF47113">
    <property type="entry name" value="Histone-fold"/>
    <property type="match status" value="1"/>
</dbReference>
<dbReference type="InterPro" id="IPR009072">
    <property type="entry name" value="Histone-fold"/>
</dbReference>
<evidence type="ECO:0000313" key="4">
    <source>
        <dbReference type="EMBL" id="CAI8025444.1"/>
    </source>
</evidence>
<evidence type="ECO:0000256" key="1">
    <source>
        <dbReference type="ARBA" id="ARBA00004123"/>
    </source>
</evidence>
<dbReference type="Proteomes" id="UP001174909">
    <property type="component" value="Unassembled WGS sequence"/>
</dbReference>
<dbReference type="Gene3D" id="1.10.20.10">
    <property type="entry name" value="Histone, subunit A"/>
    <property type="match status" value="1"/>
</dbReference>